<name>A0ABM5C6P4_VICPA</name>
<dbReference type="Proteomes" id="UP001652581">
    <property type="component" value="Chromosome 23"/>
</dbReference>
<feature type="compositionally biased region" description="Basic and acidic residues" evidence="1">
    <location>
        <begin position="113"/>
        <end position="126"/>
    </location>
</feature>
<evidence type="ECO:0000313" key="2">
    <source>
        <dbReference type="Proteomes" id="UP001652581"/>
    </source>
</evidence>
<sequence length="380" mass="40949">METPDRTSIHHLHQAPQTLLGQRNSKVQIKILKGVGFRVYTLRPSEGFHEVFGCATPSCNHINWPQPPPAPAFRRAGRCDAWGRRNCAWTTTGRRWAAVRSCLPRTRTNRGGKTADTRAGSPREEAGGLSGRQAGWARPWAGLWRGSAGGGDRGAHGVGAVAPGRPTLSSEVGIIICDITNPASLDEMAKPATFVLNCVRPSPQLQHLHPCAALEREARSHRRDAAGVRTAGTLTVMESLLTLHSGPETLLGPAPASCLLSCRCTGGLELGSVHPGDEGGDARLGCWMLLCFRFLLAGGSVTWRVGDCVLCTQELVLIHGDLRRLVPCAEWLLPSVSAAELPLASELPWEQLQNCGGRQALTVENSPVIPVLSWEQMYVL</sequence>
<evidence type="ECO:0000313" key="3">
    <source>
        <dbReference type="RefSeq" id="XP_072804322.1"/>
    </source>
</evidence>
<protein>
    <submittedName>
        <fullName evidence="3">Uncharacterized protein</fullName>
    </submittedName>
</protein>
<keyword evidence="2" id="KW-1185">Reference proteome</keyword>
<evidence type="ECO:0000256" key="1">
    <source>
        <dbReference type="SAM" id="MobiDB-lite"/>
    </source>
</evidence>
<dbReference type="RefSeq" id="XP_072804322.1">
    <property type="nucleotide sequence ID" value="XM_072948221.1"/>
</dbReference>
<organism evidence="2 3">
    <name type="scientific">Vicugna pacos</name>
    <name type="common">Alpaca</name>
    <name type="synonym">Lama pacos</name>
    <dbReference type="NCBI Taxonomy" id="30538"/>
    <lineage>
        <taxon>Eukaryota</taxon>
        <taxon>Metazoa</taxon>
        <taxon>Chordata</taxon>
        <taxon>Craniata</taxon>
        <taxon>Vertebrata</taxon>
        <taxon>Euteleostomi</taxon>
        <taxon>Mammalia</taxon>
        <taxon>Eutheria</taxon>
        <taxon>Laurasiatheria</taxon>
        <taxon>Artiodactyla</taxon>
        <taxon>Tylopoda</taxon>
        <taxon>Camelidae</taxon>
        <taxon>Vicugna</taxon>
    </lineage>
</organism>
<reference evidence="3" key="1">
    <citation type="submission" date="2025-08" db="UniProtKB">
        <authorList>
            <consortium name="RefSeq"/>
        </authorList>
    </citation>
    <scope>IDENTIFICATION</scope>
</reference>
<feature type="region of interest" description="Disordered" evidence="1">
    <location>
        <begin position="107"/>
        <end position="132"/>
    </location>
</feature>
<gene>
    <name evidence="3" type="primary">LOC140688578</name>
</gene>
<accession>A0ABM5C6P4</accession>
<proteinExistence type="predicted"/>
<dbReference type="GeneID" id="140688578"/>